<name>A0ACC3S5H7_9PEZI</name>
<accession>A0ACC3S5H7</accession>
<sequence length="179" mass="19968">MHENLLRKDNKAPDIDTSKEENMGLLSYALNTFGLVLLTHAYVYHNKQSRKPLTHNHSVYSAYEHSLLPRATSAAPTSSSLLSSLNPKIDLPLDITIETLFSVLILCVGVVLGSPDLQPIQWRVWAGKLEREKAARSNEGGLVGNPYKALDERVGFLDIRAKRKEFAEWVREGDKAGQS</sequence>
<protein>
    <submittedName>
        <fullName evidence="1">Uncharacterized protein</fullName>
    </submittedName>
</protein>
<dbReference type="Proteomes" id="UP001320706">
    <property type="component" value="Unassembled WGS sequence"/>
</dbReference>
<comment type="caution">
    <text evidence="1">The sequence shown here is derived from an EMBL/GenBank/DDBJ whole genome shotgun (WGS) entry which is preliminary data.</text>
</comment>
<dbReference type="EMBL" id="JAMKPW020000041">
    <property type="protein sequence ID" value="KAK8196750.1"/>
    <property type="molecule type" value="Genomic_DNA"/>
</dbReference>
<gene>
    <name evidence="1" type="ORF">M8818_006917</name>
</gene>
<evidence type="ECO:0000313" key="1">
    <source>
        <dbReference type="EMBL" id="KAK8196750.1"/>
    </source>
</evidence>
<proteinExistence type="predicted"/>
<evidence type="ECO:0000313" key="2">
    <source>
        <dbReference type="Proteomes" id="UP001320706"/>
    </source>
</evidence>
<keyword evidence="2" id="KW-1185">Reference proteome</keyword>
<organism evidence="1 2">
    <name type="scientific">Zalaria obscura</name>
    <dbReference type="NCBI Taxonomy" id="2024903"/>
    <lineage>
        <taxon>Eukaryota</taxon>
        <taxon>Fungi</taxon>
        <taxon>Dikarya</taxon>
        <taxon>Ascomycota</taxon>
        <taxon>Pezizomycotina</taxon>
        <taxon>Dothideomycetes</taxon>
        <taxon>Dothideomycetidae</taxon>
        <taxon>Dothideales</taxon>
        <taxon>Zalariaceae</taxon>
        <taxon>Zalaria</taxon>
    </lineage>
</organism>
<reference evidence="1" key="1">
    <citation type="submission" date="2024-02" db="EMBL/GenBank/DDBJ databases">
        <title>Metagenome Assembled Genome of Zalaria obscura JY119.</title>
        <authorList>
            <person name="Vighnesh L."/>
            <person name="Jagadeeshwari U."/>
            <person name="Venkata Ramana C."/>
            <person name="Sasikala C."/>
        </authorList>
    </citation>
    <scope>NUCLEOTIDE SEQUENCE</scope>
    <source>
        <strain evidence="1">JY119</strain>
    </source>
</reference>